<organism evidence="12 13">
    <name type="scientific">Ceratitis capitata</name>
    <name type="common">Mediterranean fruit fly</name>
    <name type="synonym">Tephritis capitata</name>
    <dbReference type="NCBI Taxonomy" id="7213"/>
    <lineage>
        <taxon>Eukaryota</taxon>
        <taxon>Metazoa</taxon>
        <taxon>Ecdysozoa</taxon>
        <taxon>Arthropoda</taxon>
        <taxon>Hexapoda</taxon>
        <taxon>Insecta</taxon>
        <taxon>Pterygota</taxon>
        <taxon>Neoptera</taxon>
        <taxon>Endopterygota</taxon>
        <taxon>Diptera</taxon>
        <taxon>Brachycera</taxon>
        <taxon>Muscomorpha</taxon>
        <taxon>Tephritoidea</taxon>
        <taxon>Tephritidae</taxon>
        <taxon>Ceratitis</taxon>
        <taxon>Ceratitis</taxon>
    </lineage>
</organism>
<dbReference type="Proteomes" id="UP000606786">
    <property type="component" value="Unassembled WGS sequence"/>
</dbReference>
<keyword evidence="3" id="KW-0677">Repeat</keyword>
<keyword evidence="2 8" id="KW-0479">Metal-binding</keyword>
<comment type="subcellular location">
    <subcellularLocation>
        <location evidence="1">Nucleus</location>
    </subcellularLocation>
</comment>
<evidence type="ECO:0000256" key="1">
    <source>
        <dbReference type="ARBA" id="ARBA00004123"/>
    </source>
</evidence>
<evidence type="ECO:0000256" key="9">
    <source>
        <dbReference type="SAM" id="MobiDB-lite"/>
    </source>
</evidence>
<dbReference type="EMBL" id="CAJHJT010000012">
    <property type="protein sequence ID" value="CAD6999520.1"/>
    <property type="molecule type" value="Genomic_DNA"/>
</dbReference>
<feature type="region of interest" description="Disordered" evidence="9">
    <location>
        <begin position="566"/>
        <end position="603"/>
    </location>
</feature>
<dbReference type="GO" id="GO:0005634">
    <property type="term" value="C:nucleus"/>
    <property type="evidence" value="ECO:0007669"/>
    <property type="project" value="InterPro"/>
</dbReference>
<feature type="domain" description="C2H2-type" evidence="10">
    <location>
        <begin position="298"/>
        <end position="326"/>
    </location>
</feature>
<feature type="binding site" evidence="8">
    <location>
        <position position="77"/>
    </location>
    <ligand>
        <name>Zn(2+)</name>
        <dbReference type="ChEBI" id="CHEBI:29105"/>
    </ligand>
</feature>
<dbReference type="Pfam" id="PF07776">
    <property type="entry name" value="zf-AD"/>
    <property type="match status" value="1"/>
</dbReference>
<dbReference type="InterPro" id="IPR013087">
    <property type="entry name" value="Znf_C2H2_type"/>
</dbReference>
<evidence type="ECO:0000259" key="11">
    <source>
        <dbReference type="PROSITE" id="PS51915"/>
    </source>
</evidence>
<dbReference type="InterPro" id="IPR012934">
    <property type="entry name" value="Znf_AD"/>
</dbReference>
<feature type="binding site" evidence="8">
    <location>
        <position position="74"/>
    </location>
    <ligand>
        <name>Zn(2+)</name>
        <dbReference type="ChEBI" id="CHEBI:29105"/>
    </ligand>
</feature>
<dbReference type="Gene3D" id="3.40.1800.20">
    <property type="match status" value="1"/>
</dbReference>
<keyword evidence="5 8" id="KW-0862">Zinc</keyword>
<feature type="domain" description="C2H2-type" evidence="10">
    <location>
        <begin position="446"/>
        <end position="473"/>
    </location>
</feature>
<feature type="domain" description="C2H2-type" evidence="10">
    <location>
        <begin position="419"/>
        <end position="446"/>
    </location>
</feature>
<evidence type="ECO:0000256" key="6">
    <source>
        <dbReference type="ARBA" id="ARBA00023242"/>
    </source>
</evidence>
<gene>
    <name evidence="12" type="ORF">CCAP1982_LOCUS8044</name>
</gene>
<dbReference type="SUPFAM" id="SSF57716">
    <property type="entry name" value="Glucocorticoid receptor-like (DNA-binding domain)"/>
    <property type="match status" value="1"/>
</dbReference>
<keyword evidence="6" id="KW-0539">Nucleus</keyword>
<reference evidence="12" key="1">
    <citation type="submission" date="2020-11" db="EMBL/GenBank/DDBJ databases">
        <authorList>
            <person name="Whitehead M."/>
        </authorList>
    </citation>
    <scope>NUCLEOTIDE SEQUENCE</scope>
    <source>
        <strain evidence="12">EGII</strain>
    </source>
</reference>
<feature type="domain" description="C2H2-type" evidence="10">
    <location>
        <begin position="254"/>
        <end position="281"/>
    </location>
</feature>
<comment type="caution">
    <text evidence="12">The sequence shown here is derived from an EMBL/GenBank/DDBJ whole genome shotgun (WGS) entry which is preliminary data.</text>
</comment>
<sequence length="603" mass="69671">MMSNGLGECRGDIADAEWQFWCRLCSKDDVRNINILPEGSRTPATNPSSSLSDFIAEFFKIQIEEDAELPHWLCGQCFSLITALSKYTIQVKKVQNMYSEIQESTDRKSLNLRAFREKYNLLDEDLFIFSLLDVKSSIENIFVPDVAEMTDKTLETMIKNEILTDEVQSGIFFESLEFKREFQDPIGDMEENQCSEVDSINSGNVDKNLETKSEECVKTNSDIKEDRYFCKDCSMYFPQSVDYHQHMEQKHSLFTCPQCSKKFKTTTHLNLHLRSHAAKYQKNKSLNKTEQATKESKYSCSDCSMDFQRRGNYYLHMKKTHGVVKNDEPHLSCPQCGRTFKTNFKLNRHIKTHRPMAEKRIFPCPQCERKFQTKDYVARHIKFVHENIRSFICEECGEGVRTEATLREHMLTHTNNTPFICEVCEKGFKNQSRLKNHMEIHSSNKHICSECGLQLNSRVTLNRHMLVHSDVMSHKCDYCGREFKRAKTLKAHLILHSGLKPYSCDFCDRTFANGSNCRTHKKKSHPEELAAQEASGGKQFTKNIPKLAVLKTVTRSAENLLPVVSKQSGNFSFGKKPKPRPPAEPQPQMEPQHPLQHQLELQP</sequence>
<dbReference type="GO" id="GO:0000981">
    <property type="term" value="F:DNA-binding transcription factor activity, RNA polymerase II-specific"/>
    <property type="evidence" value="ECO:0007669"/>
    <property type="project" value="TreeGrafter"/>
</dbReference>
<evidence type="ECO:0000256" key="8">
    <source>
        <dbReference type="PROSITE-ProRule" id="PRU01263"/>
    </source>
</evidence>
<evidence type="ECO:0000256" key="2">
    <source>
        <dbReference type="ARBA" id="ARBA00022723"/>
    </source>
</evidence>
<feature type="domain" description="C2H2-type" evidence="10">
    <location>
        <begin position="474"/>
        <end position="501"/>
    </location>
</feature>
<feature type="region of interest" description="Disordered" evidence="9">
    <location>
        <begin position="517"/>
        <end position="537"/>
    </location>
</feature>
<accession>A0A811UL67</accession>
<dbReference type="Pfam" id="PF00096">
    <property type="entry name" value="zf-C2H2"/>
    <property type="match status" value="6"/>
</dbReference>
<feature type="domain" description="C2H2-type" evidence="10">
    <location>
        <begin position="331"/>
        <end position="353"/>
    </location>
</feature>
<dbReference type="GO" id="GO:0000978">
    <property type="term" value="F:RNA polymerase II cis-regulatory region sequence-specific DNA binding"/>
    <property type="evidence" value="ECO:0007669"/>
    <property type="project" value="TreeGrafter"/>
</dbReference>
<dbReference type="PROSITE" id="PS51915">
    <property type="entry name" value="ZAD"/>
    <property type="match status" value="1"/>
</dbReference>
<dbReference type="SUPFAM" id="SSF57667">
    <property type="entry name" value="beta-beta-alpha zinc fingers"/>
    <property type="match status" value="4"/>
</dbReference>
<name>A0A811UL67_CERCA</name>
<dbReference type="Gene3D" id="3.30.160.60">
    <property type="entry name" value="Classic Zinc Finger"/>
    <property type="match status" value="7"/>
</dbReference>
<feature type="domain" description="C2H2-type" evidence="10">
    <location>
        <begin position="391"/>
        <end position="418"/>
    </location>
</feature>
<dbReference type="GO" id="GO:0002009">
    <property type="term" value="P:morphogenesis of an epithelium"/>
    <property type="evidence" value="ECO:0007669"/>
    <property type="project" value="UniProtKB-ARBA"/>
</dbReference>
<evidence type="ECO:0000256" key="5">
    <source>
        <dbReference type="ARBA" id="ARBA00022833"/>
    </source>
</evidence>
<dbReference type="SMART" id="SM00355">
    <property type="entry name" value="ZnF_C2H2"/>
    <property type="match status" value="10"/>
</dbReference>
<feature type="binding site" evidence="8">
    <location>
        <position position="25"/>
    </location>
    <ligand>
        <name>Zn(2+)</name>
        <dbReference type="ChEBI" id="CHEBI:29105"/>
    </ligand>
</feature>
<evidence type="ECO:0000313" key="12">
    <source>
        <dbReference type="EMBL" id="CAD6999520.1"/>
    </source>
</evidence>
<dbReference type="PROSITE" id="PS00028">
    <property type="entry name" value="ZINC_FINGER_C2H2_1"/>
    <property type="match status" value="9"/>
</dbReference>
<feature type="domain" description="C2H2-type" evidence="10">
    <location>
        <begin position="502"/>
        <end position="530"/>
    </location>
</feature>
<dbReference type="GO" id="GO:0008270">
    <property type="term" value="F:zinc ion binding"/>
    <property type="evidence" value="ECO:0007669"/>
    <property type="project" value="UniProtKB-UniRule"/>
</dbReference>
<protein>
    <submittedName>
        <fullName evidence="12">(Mediterranean fruit fly) hypothetical protein</fullName>
    </submittedName>
</protein>
<keyword evidence="4 7" id="KW-0863">Zinc-finger</keyword>
<feature type="compositionally biased region" description="Low complexity" evidence="9">
    <location>
        <begin position="586"/>
        <end position="603"/>
    </location>
</feature>
<evidence type="ECO:0000259" key="10">
    <source>
        <dbReference type="PROSITE" id="PS50157"/>
    </source>
</evidence>
<dbReference type="AlphaFoldDB" id="A0A811UL67"/>
<feature type="binding site" evidence="8">
    <location>
        <position position="22"/>
    </location>
    <ligand>
        <name>Zn(2+)</name>
        <dbReference type="ChEBI" id="CHEBI:29105"/>
    </ligand>
</feature>
<dbReference type="FunFam" id="3.30.160.60:FF:000624">
    <property type="entry name" value="zinc finger protein 697"/>
    <property type="match status" value="1"/>
</dbReference>
<evidence type="ECO:0000256" key="3">
    <source>
        <dbReference type="ARBA" id="ARBA00022737"/>
    </source>
</evidence>
<keyword evidence="13" id="KW-1185">Reference proteome</keyword>
<evidence type="ECO:0000256" key="4">
    <source>
        <dbReference type="ARBA" id="ARBA00022771"/>
    </source>
</evidence>
<feature type="domain" description="ZAD" evidence="11">
    <location>
        <begin position="20"/>
        <end position="101"/>
    </location>
</feature>
<dbReference type="FunFam" id="3.30.160.60:FF:000100">
    <property type="entry name" value="Zinc finger 45-like"/>
    <property type="match status" value="1"/>
</dbReference>
<dbReference type="InterPro" id="IPR036236">
    <property type="entry name" value="Znf_C2H2_sf"/>
</dbReference>
<dbReference type="GO" id="GO:0048598">
    <property type="term" value="P:embryonic morphogenesis"/>
    <property type="evidence" value="ECO:0007669"/>
    <property type="project" value="UniProtKB-ARBA"/>
</dbReference>
<evidence type="ECO:0000313" key="13">
    <source>
        <dbReference type="Proteomes" id="UP000606786"/>
    </source>
</evidence>
<dbReference type="SMART" id="SM00868">
    <property type="entry name" value="zf-AD"/>
    <property type="match status" value="1"/>
</dbReference>
<feature type="domain" description="C2H2-type" evidence="10">
    <location>
        <begin position="362"/>
        <end position="390"/>
    </location>
</feature>
<evidence type="ECO:0000256" key="7">
    <source>
        <dbReference type="PROSITE-ProRule" id="PRU00042"/>
    </source>
</evidence>
<dbReference type="PANTHER" id="PTHR23226:SF416">
    <property type="entry name" value="FI01424P"/>
    <property type="match status" value="1"/>
</dbReference>
<dbReference type="PANTHER" id="PTHR23226">
    <property type="entry name" value="ZINC FINGER AND SCAN DOMAIN-CONTAINING"/>
    <property type="match status" value="1"/>
</dbReference>
<proteinExistence type="predicted"/>
<dbReference type="PROSITE" id="PS50157">
    <property type="entry name" value="ZINC_FINGER_C2H2_2"/>
    <property type="match status" value="9"/>
</dbReference>
<dbReference type="OrthoDB" id="6077919at2759"/>